<reference evidence="1 2" key="1">
    <citation type="submission" date="2023-11" db="EMBL/GenBank/DDBJ databases">
        <title>First isolation, identification, and characterization of non-pathogenic Epilithonimonas ginsengisoli isolated from diseased farmed rainbow trout (Oncorhynchus mykiss) in Chile.</title>
        <authorList>
            <person name="Miranda C.D."/>
            <person name="Irgang R."/>
            <person name="Concha C."/>
            <person name="Rojas R."/>
            <person name="Avendano R."/>
        </authorList>
    </citation>
    <scope>NUCLEOTIDE SEQUENCE [LARGE SCALE GENOMIC DNA]</scope>
    <source>
        <strain evidence="1 2">FP99</strain>
    </source>
</reference>
<dbReference type="PROSITE" id="PS51257">
    <property type="entry name" value="PROKAR_LIPOPROTEIN"/>
    <property type="match status" value="1"/>
</dbReference>
<gene>
    <name evidence="1" type="ORF">NG800_012125</name>
</gene>
<accession>A0ABU4JJG4</accession>
<dbReference type="Proteomes" id="UP001204439">
    <property type="component" value="Unassembled WGS sequence"/>
</dbReference>
<evidence type="ECO:0000313" key="2">
    <source>
        <dbReference type="Proteomes" id="UP001204439"/>
    </source>
</evidence>
<proteinExistence type="predicted"/>
<name>A0ABU4JJG4_9FLAO</name>
<organism evidence="1 2">
    <name type="scientific">Epilithonimonas ginsengisoli</name>
    <dbReference type="NCBI Taxonomy" id="1245592"/>
    <lineage>
        <taxon>Bacteria</taxon>
        <taxon>Pseudomonadati</taxon>
        <taxon>Bacteroidota</taxon>
        <taxon>Flavobacteriia</taxon>
        <taxon>Flavobacteriales</taxon>
        <taxon>Weeksellaceae</taxon>
        <taxon>Chryseobacterium group</taxon>
        <taxon>Epilithonimonas</taxon>
    </lineage>
</organism>
<comment type="caution">
    <text evidence="1">The sequence shown here is derived from an EMBL/GenBank/DDBJ whole genome shotgun (WGS) entry which is preliminary data.</text>
</comment>
<keyword evidence="2" id="KW-1185">Reference proteome</keyword>
<sequence>MDEKVNELWGNLYKDVKYKEAKVNYQALVFIGGCNYELLINDFPVDRYFGEGNGAASGSVPINTAILNKGEQTWKIRVYPVHDSKDVNGKVTMVPRPFLQPGARVELSIEGMRFKDNGDIENKLGKVVDFAAPLKKDDNSGQNILADAGKPYVEYTGTFQADVPYNLKGWKEGGDLSKMDPKKLEQQVLNQFKTFGGWIQNGNLDKIAEAKLNAEKEEAQALFFTKSLNDQYINDFITSWGRKNLKVEPIENYSLQFYGDGKIVSLVSNAYKKSPLWASFKNENDEANYTIYSLYFYIPKGKTELEVIR</sequence>
<dbReference type="EMBL" id="JAMXLT020000020">
    <property type="protein sequence ID" value="MDW8549661.1"/>
    <property type="molecule type" value="Genomic_DNA"/>
</dbReference>
<evidence type="ECO:0000313" key="1">
    <source>
        <dbReference type="EMBL" id="MDW8549661.1"/>
    </source>
</evidence>
<protein>
    <submittedName>
        <fullName evidence="1">Uncharacterized protein</fullName>
    </submittedName>
</protein>